<reference evidence="1" key="2">
    <citation type="submission" date="2020-11" db="EMBL/GenBank/DDBJ databases">
        <authorList>
            <person name="McCartney M.A."/>
            <person name="Auch B."/>
            <person name="Kono T."/>
            <person name="Mallez S."/>
            <person name="Becker A."/>
            <person name="Gohl D.M."/>
            <person name="Silverstein K.A.T."/>
            <person name="Koren S."/>
            <person name="Bechman K.B."/>
            <person name="Herman A."/>
            <person name="Abrahante J.E."/>
            <person name="Garbe J."/>
        </authorList>
    </citation>
    <scope>NUCLEOTIDE SEQUENCE</scope>
    <source>
        <strain evidence="1">Duluth1</strain>
        <tissue evidence="1">Whole animal</tissue>
    </source>
</reference>
<keyword evidence="2" id="KW-1185">Reference proteome</keyword>
<protein>
    <submittedName>
        <fullName evidence="1">Uncharacterized protein</fullName>
    </submittedName>
</protein>
<dbReference type="Proteomes" id="UP000828390">
    <property type="component" value="Unassembled WGS sequence"/>
</dbReference>
<accession>A0A9D4FAM2</accession>
<organism evidence="1 2">
    <name type="scientific">Dreissena polymorpha</name>
    <name type="common">Zebra mussel</name>
    <name type="synonym">Mytilus polymorpha</name>
    <dbReference type="NCBI Taxonomy" id="45954"/>
    <lineage>
        <taxon>Eukaryota</taxon>
        <taxon>Metazoa</taxon>
        <taxon>Spiralia</taxon>
        <taxon>Lophotrochozoa</taxon>
        <taxon>Mollusca</taxon>
        <taxon>Bivalvia</taxon>
        <taxon>Autobranchia</taxon>
        <taxon>Heteroconchia</taxon>
        <taxon>Euheterodonta</taxon>
        <taxon>Imparidentia</taxon>
        <taxon>Neoheterodontei</taxon>
        <taxon>Myida</taxon>
        <taxon>Dreissenoidea</taxon>
        <taxon>Dreissenidae</taxon>
        <taxon>Dreissena</taxon>
    </lineage>
</organism>
<proteinExistence type="predicted"/>
<reference evidence="1" key="1">
    <citation type="journal article" date="2019" name="bioRxiv">
        <title>The Genome of the Zebra Mussel, Dreissena polymorpha: A Resource for Invasive Species Research.</title>
        <authorList>
            <person name="McCartney M.A."/>
            <person name="Auch B."/>
            <person name="Kono T."/>
            <person name="Mallez S."/>
            <person name="Zhang Y."/>
            <person name="Obille A."/>
            <person name="Becker A."/>
            <person name="Abrahante J.E."/>
            <person name="Garbe J."/>
            <person name="Badalamenti J.P."/>
            <person name="Herman A."/>
            <person name="Mangelson H."/>
            <person name="Liachko I."/>
            <person name="Sullivan S."/>
            <person name="Sone E.D."/>
            <person name="Koren S."/>
            <person name="Silverstein K.A.T."/>
            <person name="Beckman K.B."/>
            <person name="Gohl D.M."/>
        </authorList>
    </citation>
    <scope>NUCLEOTIDE SEQUENCE</scope>
    <source>
        <strain evidence="1">Duluth1</strain>
        <tissue evidence="1">Whole animal</tissue>
    </source>
</reference>
<name>A0A9D4FAM2_DREPO</name>
<evidence type="ECO:0000313" key="2">
    <source>
        <dbReference type="Proteomes" id="UP000828390"/>
    </source>
</evidence>
<comment type="caution">
    <text evidence="1">The sequence shown here is derived from an EMBL/GenBank/DDBJ whole genome shotgun (WGS) entry which is preliminary data.</text>
</comment>
<dbReference type="AlphaFoldDB" id="A0A9D4FAM2"/>
<evidence type="ECO:0000313" key="1">
    <source>
        <dbReference type="EMBL" id="KAH3795280.1"/>
    </source>
</evidence>
<dbReference type="EMBL" id="JAIWYP010000007">
    <property type="protein sequence ID" value="KAH3795280.1"/>
    <property type="molecule type" value="Genomic_DNA"/>
</dbReference>
<sequence length="60" mass="6605">MRLYSPRSLCFADLEPDFFAGPNSLKISSCPALHEEVVMISEISTPSCQDNCSSLTFKSC</sequence>
<gene>
    <name evidence="1" type="ORF">DPMN_148829</name>
</gene>